<dbReference type="RefSeq" id="WP_377909877.1">
    <property type="nucleotide sequence ID" value="NZ_JBHSGK010000013.1"/>
</dbReference>
<gene>
    <name evidence="1" type="ORF">ACFO4L_11800</name>
</gene>
<evidence type="ECO:0000313" key="2">
    <source>
        <dbReference type="Proteomes" id="UP001595896"/>
    </source>
</evidence>
<proteinExistence type="predicted"/>
<dbReference type="Proteomes" id="UP001595896">
    <property type="component" value="Unassembled WGS sequence"/>
</dbReference>
<accession>A0ABV9NX59</accession>
<organism evidence="1 2">
    <name type="scientific">Bacillus daqingensis</name>
    <dbReference type="NCBI Taxonomy" id="872396"/>
    <lineage>
        <taxon>Bacteria</taxon>
        <taxon>Bacillati</taxon>
        <taxon>Bacillota</taxon>
        <taxon>Bacilli</taxon>
        <taxon>Bacillales</taxon>
        <taxon>Bacillaceae</taxon>
        <taxon>Bacillus</taxon>
    </lineage>
</organism>
<name>A0ABV9NX59_9BACI</name>
<keyword evidence="2" id="KW-1185">Reference proteome</keyword>
<reference evidence="2" key="1">
    <citation type="journal article" date="2019" name="Int. J. Syst. Evol. Microbiol.">
        <title>The Global Catalogue of Microorganisms (GCM) 10K type strain sequencing project: providing services to taxonomists for standard genome sequencing and annotation.</title>
        <authorList>
            <consortium name="The Broad Institute Genomics Platform"/>
            <consortium name="The Broad Institute Genome Sequencing Center for Infectious Disease"/>
            <person name="Wu L."/>
            <person name="Ma J."/>
        </authorList>
    </citation>
    <scope>NUCLEOTIDE SEQUENCE [LARGE SCALE GENOMIC DNA]</scope>
    <source>
        <strain evidence="2">JCM 12165</strain>
    </source>
</reference>
<dbReference type="EMBL" id="JBHSGK010000013">
    <property type="protein sequence ID" value="MFC4737275.1"/>
    <property type="molecule type" value="Genomic_DNA"/>
</dbReference>
<sequence length="77" mass="8514">MSSLFIFTYGGQRFLGVRLQEGNSLEQRISKRKAALLKLNRELTGAEASIHIPQTGLAVKLEDLLAEAEKRLQQAGC</sequence>
<protein>
    <submittedName>
        <fullName evidence="1">Uncharacterized protein</fullName>
    </submittedName>
</protein>
<comment type="caution">
    <text evidence="1">The sequence shown here is derived from an EMBL/GenBank/DDBJ whole genome shotgun (WGS) entry which is preliminary data.</text>
</comment>
<evidence type="ECO:0000313" key="1">
    <source>
        <dbReference type="EMBL" id="MFC4737275.1"/>
    </source>
</evidence>